<organism evidence="2 3">
    <name type="scientific">Pochonia chlamydosporia 170</name>
    <dbReference type="NCBI Taxonomy" id="1380566"/>
    <lineage>
        <taxon>Eukaryota</taxon>
        <taxon>Fungi</taxon>
        <taxon>Dikarya</taxon>
        <taxon>Ascomycota</taxon>
        <taxon>Pezizomycotina</taxon>
        <taxon>Sordariomycetes</taxon>
        <taxon>Hypocreomycetidae</taxon>
        <taxon>Hypocreales</taxon>
        <taxon>Clavicipitaceae</taxon>
        <taxon>Pochonia</taxon>
    </lineage>
</organism>
<name>A0A179F3V7_METCM</name>
<dbReference type="SUPFAM" id="SSF49870">
    <property type="entry name" value="Osmotin, thaumatin-like protein"/>
    <property type="match status" value="1"/>
</dbReference>
<sequence>MTGQIKALIVTIALAGCASALGKAVVRNNCNFDVTLWPVGHNIAPKNTLQPGQHYSEQFSNSRAAAIGRALKITRDPDGLFTGKPQTDFAYNLDGGKIWYDLSDVNGDPFAGHKLVVVSANAGCPSIVWPNGIPQGNDIKNCPDVNADVILTLCAK</sequence>
<dbReference type="RefSeq" id="XP_018138012.1">
    <property type="nucleotide sequence ID" value="XM_018288557.1"/>
</dbReference>
<gene>
    <name evidence="2" type="ORF">VFPPC_10132</name>
</gene>
<keyword evidence="3" id="KW-1185">Reference proteome</keyword>
<dbReference type="InterPro" id="IPR037176">
    <property type="entry name" value="Osmotin/thaumatin-like_sf"/>
</dbReference>
<dbReference type="Pfam" id="PF04681">
    <property type="entry name" value="Bys1"/>
    <property type="match status" value="1"/>
</dbReference>
<dbReference type="PANTHER" id="PTHR36195">
    <property type="entry name" value="DOMAIN PROTEIN, PUTATIVE (AFU_ORTHOLOGUE AFUA_5G01990)-RELATED-RELATED"/>
    <property type="match status" value="1"/>
</dbReference>
<dbReference type="PROSITE" id="PS51257">
    <property type="entry name" value="PROKAR_LIPOPROTEIN"/>
    <property type="match status" value="1"/>
</dbReference>
<feature type="chain" id="PRO_5008101196" evidence="1">
    <location>
        <begin position="21"/>
        <end position="156"/>
    </location>
</feature>
<dbReference type="InterPro" id="IPR006771">
    <property type="entry name" value="CetA-like"/>
</dbReference>
<dbReference type="AlphaFoldDB" id="A0A179F3V7"/>
<dbReference type="PANTHER" id="PTHR36195:SF4">
    <property type="entry name" value="DOMAIN PROTEIN, PUTATIVE (AFU_ORTHOLOGUE AFUA_5G01990)-RELATED"/>
    <property type="match status" value="1"/>
</dbReference>
<proteinExistence type="predicted"/>
<dbReference type="KEGG" id="pchm:VFPPC_10132"/>
<protein>
    <submittedName>
        <fullName evidence="2">Phase-specific protein</fullName>
    </submittedName>
</protein>
<evidence type="ECO:0000256" key="1">
    <source>
        <dbReference type="SAM" id="SignalP"/>
    </source>
</evidence>
<keyword evidence="1" id="KW-0732">Signal</keyword>
<dbReference type="EMBL" id="LSBJ02000004">
    <property type="protein sequence ID" value="OAQ60051.1"/>
    <property type="molecule type" value="Genomic_DNA"/>
</dbReference>
<evidence type="ECO:0000313" key="3">
    <source>
        <dbReference type="Proteomes" id="UP000078397"/>
    </source>
</evidence>
<dbReference type="GeneID" id="28852551"/>
<dbReference type="OrthoDB" id="3682664at2759"/>
<feature type="signal peptide" evidence="1">
    <location>
        <begin position="1"/>
        <end position="20"/>
    </location>
</feature>
<dbReference type="Proteomes" id="UP000078397">
    <property type="component" value="Unassembled WGS sequence"/>
</dbReference>
<accession>A0A179F3V7</accession>
<reference evidence="2 3" key="1">
    <citation type="journal article" date="2016" name="PLoS Pathog.">
        <title>Biosynthesis of antibiotic leucinostatins in bio-control fungus Purpureocillium lilacinum and their inhibition on phytophthora revealed by genome mining.</title>
        <authorList>
            <person name="Wang G."/>
            <person name="Liu Z."/>
            <person name="Lin R."/>
            <person name="Li E."/>
            <person name="Mao Z."/>
            <person name="Ling J."/>
            <person name="Yang Y."/>
            <person name="Yin W.B."/>
            <person name="Xie B."/>
        </authorList>
    </citation>
    <scope>NUCLEOTIDE SEQUENCE [LARGE SCALE GENOMIC DNA]</scope>
    <source>
        <strain evidence="2">170</strain>
    </source>
</reference>
<evidence type="ECO:0000313" key="2">
    <source>
        <dbReference type="EMBL" id="OAQ60051.1"/>
    </source>
</evidence>
<comment type="caution">
    <text evidence="2">The sequence shown here is derived from an EMBL/GenBank/DDBJ whole genome shotgun (WGS) entry which is preliminary data.</text>
</comment>
<dbReference type="STRING" id="1380566.A0A179F3V7"/>